<keyword evidence="1" id="KW-0732">Signal</keyword>
<comment type="caution">
    <text evidence="2">The sequence shown here is derived from an EMBL/GenBank/DDBJ whole genome shotgun (WGS) entry which is preliminary data.</text>
</comment>
<evidence type="ECO:0000313" key="2">
    <source>
        <dbReference type="EMBL" id="MFC0209535.1"/>
    </source>
</evidence>
<sequence length="65" mass="6358">MKTAASTIIQILALAACLSVQASGGEFKMAGVRRAIQTIAAAGPSTQIAPPAGTMAADDGIDVSA</sequence>
<evidence type="ECO:0000256" key="1">
    <source>
        <dbReference type="SAM" id="SignalP"/>
    </source>
</evidence>
<keyword evidence="3" id="KW-1185">Reference proteome</keyword>
<organism evidence="2 3">
    <name type="scientific">Chelativorans intermedius</name>
    <dbReference type="NCBI Taxonomy" id="515947"/>
    <lineage>
        <taxon>Bacteria</taxon>
        <taxon>Pseudomonadati</taxon>
        <taxon>Pseudomonadota</taxon>
        <taxon>Alphaproteobacteria</taxon>
        <taxon>Hyphomicrobiales</taxon>
        <taxon>Phyllobacteriaceae</taxon>
        <taxon>Chelativorans</taxon>
    </lineage>
</organism>
<protein>
    <submittedName>
        <fullName evidence="2">Uncharacterized protein</fullName>
    </submittedName>
</protein>
<feature type="chain" id="PRO_5047498992" evidence="1">
    <location>
        <begin position="23"/>
        <end position="65"/>
    </location>
</feature>
<evidence type="ECO:0000313" key="3">
    <source>
        <dbReference type="Proteomes" id="UP001589755"/>
    </source>
</evidence>
<accession>A0ABV6DAB1</accession>
<dbReference type="PROSITE" id="PS51257">
    <property type="entry name" value="PROKAR_LIPOPROTEIN"/>
    <property type="match status" value="1"/>
</dbReference>
<feature type="signal peptide" evidence="1">
    <location>
        <begin position="1"/>
        <end position="22"/>
    </location>
</feature>
<dbReference type="EMBL" id="JBHLXD010000024">
    <property type="protein sequence ID" value="MFC0209535.1"/>
    <property type="molecule type" value="Genomic_DNA"/>
</dbReference>
<name>A0ABV6DAB1_9HYPH</name>
<proteinExistence type="predicted"/>
<gene>
    <name evidence="2" type="ORF">ACFFJ2_14105</name>
</gene>
<reference evidence="2 3" key="1">
    <citation type="submission" date="2024-09" db="EMBL/GenBank/DDBJ databases">
        <authorList>
            <person name="Sun Q."/>
            <person name="Mori K."/>
        </authorList>
    </citation>
    <scope>NUCLEOTIDE SEQUENCE [LARGE SCALE GENOMIC DNA]</scope>
    <source>
        <strain evidence="2 3">CCM 8543</strain>
    </source>
</reference>
<dbReference type="RefSeq" id="WP_261520325.1">
    <property type="nucleotide sequence ID" value="NZ_JAODNW010000010.1"/>
</dbReference>
<dbReference type="Proteomes" id="UP001589755">
    <property type="component" value="Unassembled WGS sequence"/>
</dbReference>